<evidence type="ECO:0000313" key="2">
    <source>
        <dbReference type="Proteomes" id="UP000053244"/>
    </source>
</evidence>
<proteinExistence type="predicted"/>
<dbReference type="Proteomes" id="UP000053244">
    <property type="component" value="Unassembled WGS sequence"/>
</dbReference>
<organism evidence="1 2">
    <name type="scientific">Actinoplanes awajinensis subsp. mycoplanecinus</name>
    <dbReference type="NCBI Taxonomy" id="135947"/>
    <lineage>
        <taxon>Bacteria</taxon>
        <taxon>Bacillati</taxon>
        <taxon>Actinomycetota</taxon>
        <taxon>Actinomycetes</taxon>
        <taxon>Micromonosporales</taxon>
        <taxon>Micromonosporaceae</taxon>
        <taxon>Actinoplanes</taxon>
    </lineage>
</organism>
<evidence type="ECO:0000313" key="1">
    <source>
        <dbReference type="EMBL" id="KUL26169.1"/>
    </source>
</evidence>
<protein>
    <submittedName>
        <fullName evidence="1">Uncharacterized protein</fullName>
    </submittedName>
</protein>
<comment type="caution">
    <text evidence="1">The sequence shown here is derived from an EMBL/GenBank/DDBJ whole genome shotgun (WGS) entry which is preliminary data.</text>
</comment>
<sequence>MAVTADLEKIVDKAYLDKSIQEILDAPVEALAGVSVNGGKLIREALGVKTIGELGRNKYFRAAQALAALADAS</sequence>
<accession>A0A117MMY0</accession>
<dbReference type="AlphaFoldDB" id="A0A117MMY0"/>
<dbReference type="EMBL" id="LLZH01000308">
    <property type="protein sequence ID" value="KUL26169.1"/>
    <property type="molecule type" value="Genomic_DNA"/>
</dbReference>
<keyword evidence="2" id="KW-1185">Reference proteome</keyword>
<name>A0A117MMY0_9ACTN</name>
<dbReference type="RefSeq" id="WP_067702448.1">
    <property type="nucleotide sequence ID" value="NZ_LLZH01000308.1"/>
</dbReference>
<gene>
    <name evidence="1" type="ORF">ADL15_38830</name>
</gene>
<dbReference type="OrthoDB" id="332209at2"/>
<reference evidence="1 2" key="1">
    <citation type="submission" date="2015-10" db="EMBL/GenBank/DDBJ databases">
        <authorList>
            <person name="Gilbert D.G."/>
        </authorList>
    </citation>
    <scope>NUCLEOTIDE SEQUENCE [LARGE SCALE GENOMIC DNA]</scope>
    <source>
        <strain evidence="1 2">NRRL B-16712</strain>
    </source>
</reference>